<proteinExistence type="predicted"/>
<keyword evidence="3" id="KW-1185">Reference proteome</keyword>
<organism evidence="2 3">
    <name type="scientific">Halarchaeum nitratireducens</name>
    <dbReference type="NCBI Taxonomy" id="489913"/>
    <lineage>
        <taxon>Archaea</taxon>
        <taxon>Methanobacteriati</taxon>
        <taxon>Methanobacteriota</taxon>
        <taxon>Stenosarchaea group</taxon>
        <taxon>Halobacteria</taxon>
        <taxon>Halobacteriales</taxon>
        <taxon>Halobacteriaceae</taxon>
    </lineage>
</organism>
<evidence type="ECO:0000313" key="2">
    <source>
        <dbReference type="EMBL" id="GGN13901.1"/>
    </source>
</evidence>
<protein>
    <recommendedName>
        <fullName evidence="4">FG-GAP repeat protein</fullName>
    </recommendedName>
</protein>
<dbReference type="Proteomes" id="UP000608850">
    <property type="component" value="Unassembled WGS sequence"/>
</dbReference>
<dbReference type="AlphaFoldDB" id="A0A830GAS7"/>
<dbReference type="Pfam" id="PF23957">
    <property type="entry name" value="DUF7286"/>
    <property type="match status" value="1"/>
</dbReference>
<name>A0A830GAS7_9EURY</name>
<evidence type="ECO:0000256" key="1">
    <source>
        <dbReference type="SAM" id="MobiDB-lite"/>
    </source>
</evidence>
<accession>A0A830GAS7</accession>
<gene>
    <name evidence="2" type="ORF">GCM10009021_12530</name>
</gene>
<evidence type="ECO:0008006" key="4">
    <source>
        <dbReference type="Google" id="ProtNLM"/>
    </source>
</evidence>
<comment type="caution">
    <text evidence="2">The sequence shown here is derived from an EMBL/GenBank/DDBJ whole genome shotgun (WGS) entry which is preliminary data.</text>
</comment>
<evidence type="ECO:0000313" key="3">
    <source>
        <dbReference type="Proteomes" id="UP000608850"/>
    </source>
</evidence>
<feature type="region of interest" description="Disordered" evidence="1">
    <location>
        <begin position="35"/>
        <end position="57"/>
    </location>
</feature>
<dbReference type="EMBL" id="BMOQ01000003">
    <property type="protein sequence ID" value="GGN13901.1"/>
    <property type="molecule type" value="Genomic_DNA"/>
</dbReference>
<dbReference type="InterPro" id="IPR055710">
    <property type="entry name" value="DUF7286"/>
</dbReference>
<dbReference type="RefSeq" id="WP_188877777.1">
    <property type="nucleotide sequence ID" value="NZ_BMOQ01000003.1"/>
</dbReference>
<sequence length="57" mass="5857">MALDVDGDGRADRLGRDTALAFDYRTGVVAVVPPGPRGVGDVGRLSETSAGWAARGE</sequence>
<reference evidence="2 3" key="1">
    <citation type="journal article" date="2019" name="Int. J. Syst. Evol. Microbiol.">
        <title>The Global Catalogue of Microorganisms (GCM) 10K type strain sequencing project: providing services to taxonomists for standard genome sequencing and annotation.</title>
        <authorList>
            <consortium name="The Broad Institute Genomics Platform"/>
            <consortium name="The Broad Institute Genome Sequencing Center for Infectious Disease"/>
            <person name="Wu L."/>
            <person name="Ma J."/>
        </authorList>
    </citation>
    <scope>NUCLEOTIDE SEQUENCE [LARGE SCALE GENOMIC DNA]</scope>
    <source>
        <strain evidence="2 3">JCM 16331</strain>
    </source>
</reference>